<comment type="similarity">
    <text evidence="2">Belongs to the NDK family.</text>
</comment>
<feature type="domain" description="Nucleoside diphosphate kinase-like" evidence="6">
    <location>
        <begin position="1"/>
        <end position="47"/>
    </location>
</feature>
<evidence type="ECO:0000256" key="2">
    <source>
        <dbReference type="ARBA" id="ARBA00008142"/>
    </source>
</evidence>
<proteinExistence type="inferred from homology"/>
<dbReference type="InterPro" id="IPR001564">
    <property type="entry name" value="Nucleoside_diP_kinase"/>
</dbReference>
<dbReference type="PANTHER" id="PTHR11349">
    <property type="entry name" value="NUCLEOSIDE DIPHOSPHATE KINASE"/>
    <property type="match status" value="1"/>
</dbReference>
<organism evidence="7 8">
    <name type="scientific">Gulo gulo</name>
    <name type="common">Wolverine</name>
    <name type="synonym">Gluton</name>
    <dbReference type="NCBI Taxonomy" id="48420"/>
    <lineage>
        <taxon>Eukaryota</taxon>
        <taxon>Metazoa</taxon>
        <taxon>Chordata</taxon>
        <taxon>Craniata</taxon>
        <taxon>Vertebrata</taxon>
        <taxon>Euteleostomi</taxon>
        <taxon>Mammalia</taxon>
        <taxon>Eutheria</taxon>
        <taxon>Laurasiatheria</taxon>
        <taxon>Carnivora</taxon>
        <taxon>Caniformia</taxon>
        <taxon>Musteloidea</taxon>
        <taxon>Mustelidae</taxon>
        <taxon>Guloninae</taxon>
        <taxon>Gulo</taxon>
    </lineage>
</organism>
<dbReference type="GO" id="GO:0004550">
    <property type="term" value="F:nucleoside diphosphate kinase activity"/>
    <property type="evidence" value="ECO:0007669"/>
    <property type="project" value="UniProtKB-EC"/>
</dbReference>
<sequence>MQSGPGVSMVWEGLKVMKTGRVMLRGTKPMDSKPGTIHADFCIQVGRTLSMAATLWRVQRRRLACSSSLKSWWITRAVLRAGSMSEEKADLSALFIPFPLPPLSTGARLLQIHLFLRTSL</sequence>
<protein>
    <recommendedName>
        <fullName evidence="3">nucleoside-diphosphate kinase</fullName>
        <ecNumber evidence="3">2.7.4.6</ecNumber>
    </recommendedName>
</protein>
<keyword evidence="5" id="KW-0418">Kinase</keyword>
<dbReference type="GO" id="GO:0006183">
    <property type="term" value="P:GTP biosynthetic process"/>
    <property type="evidence" value="ECO:0007669"/>
    <property type="project" value="InterPro"/>
</dbReference>
<evidence type="ECO:0000256" key="4">
    <source>
        <dbReference type="ARBA" id="ARBA00022679"/>
    </source>
</evidence>
<evidence type="ECO:0000256" key="5">
    <source>
        <dbReference type="ARBA" id="ARBA00022777"/>
    </source>
</evidence>
<keyword evidence="4" id="KW-0808">Transferase</keyword>
<dbReference type="Pfam" id="PF00334">
    <property type="entry name" value="NDK"/>
    <property type="match status" value="1"/>
</dbReference>
<accession>A0A9X9Q9T8</accession>
<dbReference type="GO" id="GO:0006228">
    <property type="term" value="P:UTP biosynthetic process"/>
    <property type="evidence" value="ECO:0007669"/>
    <property type="project" value="InterPro"/>
</dbReference>
<dbReference type="SUPFAM" id="SSF54919">
    <property type="entry name" value="Nucleoside diphosphate kinase, NDK"/>
    <property type="match status" value="1"/>
</dbReference>
<reference evidence="7 8" key="1">
    <citation type="submission" date="2018-10" db="EMBL/GenBank/DDBJ databases">
        <authorList>
            <person name="Ekblom R."/>
            <person name="Jareborg N."/>
        </authorList>
    </citation>
    <scope>NUCLEOTIDE SEQUENCE [LARGE SCALE GENOMIC DNA]</scope>
    <source>
        <tissue evidence="7">Muscle</tissue>
    </source>
</reference>
<comment type="cofactor">
    <cofactor evidence="1">
        <name>Mg(2+)</name>
        <dbReference type="ChEBI" id="CHEBI:18420"/>
    </cofactor>
</comment>
<dbReference type="Gene3D" id="3.30.70.141">
    <property type="entry name" value="Nucleoside diphosphate kinase-like domain"/>
    <property type="match status" value="1"/>
</dbReference>
<comment type="caution">
    <text evidence="7">The sequence shown here is derived from an EMBL/GenBank/DDBJ whole genome shotgun (WGS) entry which is preliminary data.</text>
</comment>
<dbReference type="GO" id="GO:0006241">
    <property type="term" value="P:CTP biosynthetic process"/>
    <property type="evidence" value="ECO:0007669"/>
    <property type="project" value="InterPro"/>
</dbReference>
<evidence type="ECO:0000313" key="8">
    <source>
        <dbReference type="Proteomes" id="UP000269945"/>
    </source>
</evidence>
<evidence type="ECO:0000256" key="3">
    <source>
        <dbReference type="ARBA" id="ARBA00012966"/>
    </source>
</evidence>
<dbReference type="PRINTS" id="PR01243">
    <property type="entry name" value="NUCDPKINASE"/>
</dbReference>
<dbReference type="InterPro" id="IPR036850">
    <property type="entry name" value="NDK-like_dom_sf"/>
</dbReference>
<name>A0A9X9Q9T8_GULGU</name>
<evidence type="ECO:0000259" key="6">
    <source>
        <dbReference type="Pfam" id="PF00334"/>
    </source>
</evidence>
<dbReference type="Proteomes" id="UP000269945">
    <property type="component" value="Unassembled WGS sequence"/>
</dbReference>
<evidence type="ECO:0000256" key="1">
    <source>
        <dbReference type="ARBA" id="ARBA00001946"/>
    </source>
</evidence>
<keyword evidence="8" id="KW-1185">Reference proteome</keyword>
<dbReference type="AlphaFoldDB" id="A0A9X9Q9T8"/>
<dbReference type="InterPro" id="IPR034907">
    <property type="entry name" value="NDK-like_dom"/>
</dbReference>
<dbReference type="EC" id="2.7.4.6" evidence="3"/>
<gene>
    <name evidence="7" type="ORF">BN2614_LOCUS2</name>
</gene>
<dbReference type="EMBL" id="CYRY02045726">
    <property type="protein sequence ID" value="VCX41258.1"/>
    <property type="molecule type" value="Genomic_DNA"/>
</dbReference>
<evidence type="ECO:0000313" key="7">
    <source>
        <dbReference type="EMBL" id="VCX41258.1"/>
    </source>
</evidence>